<dbReference type="GeneID" id="24437053"/>
<proteinExistence type="predicted"/>
<dbReference type="AlphaFoldDB" id="W7XAT6"/>
<dbReference type="EMBL" id="GG662853">
    <property type="protein sequence ID" value="EWS76490.1"/>
    <property type="molecule type" value="Genomic_DNA"/>
</dbReference>
<organism evidence="2 3">
    <name type="scientific">Tetrahymena thermophila (strain SB210)</name>
    <dbReference type="NCBI Taxonomy" id="312017"/>
    <lineage>
        <taxon>Eukaryota</taxon>
        <taxon>Sar</taxon>
        <taxon>Alveolata</taxon>
        <taxon>Ciliophora</taxon>
        <taxon>Intramacronucleata</taxon>
        <taxon>Oligohymenophorea</taxon>
        <taxon>Hymenostomatida</taxon>
        <taxon>Tetrahymenina</taxon>
        <taxon>Tetrahymenidae</taxon>
        <taxon>Tetrahymena</taxon>
    </lineage>
</organism>
<keyword evidence="1" id="KW-1133">Transmembrane helix</keyword>
<keyword evidence="1" id="KW-0472">Membrane</keyword>
<evidence type="ECO:0000313" key="2">
    <source>
        <dbReference type="EMBL" id="EWS76490.1"/>
    </source>
</evidence>
<reference evidence="3" key="1">
    <citation type="journal article" date="2006" name="PLoS Biol.">
        <title>Macronuclear genome sequence of the ciliate Tetrahymena thermophila, a model eukaryote.</title>
        <authorList>
            <person name="Eisen J.A."/>
            <person name="Coyne R.S."/>
            <person name="Wu M."/>
            <person name="Wu D."/>
            <person name="Thiagarajan M."/>
            <person name="Wortman J.R."/>
            <person name="Badger J.H."/>
            <person name="Ren Q."/>
            <person name="Amedeo P."/>
            <person name="Jones K.M."/>
            <person name="Tallon L.J."/>
            <person name="Delcher A.L."/>
            <person name="Salzberg S.L."/>
            <person name="Silva J.C."/>
            <person name="Haas B.J."/>
            <person name="Majoros W.H."/>
            <person name="Farzad M."/>
            <person name="Carlton J.M."/>
            <person name="Smith R.K. Jr."/>
            <person name="Garg J."/>
            <person name="Pearlman R.E."/>
            <person name="Karrer K.M."/>
            <person name="Sun L."/>
            <person name="Manning G."/>
            <person name="Elde N.C."/>
            <person name="Turkewitz A.P."/>
            <person name="Asai D.J."/>
            <person name="Wilkes D.E."/>
            <person name="Wang Y."/>
            <person name="Cai H."/>
            <person name="Collins K."/>
            <person name="Stewart B.A."/>
            <person name="Lee S.R."/>
            <person name="Wilamowska K."/>
            <person name="Weinberg Z."/>
            <person name="Ruzzo W.L."/>
            <person name="Wloga D."/>
            <person name="Gaertig J."/>
            <person name="Frankel J."/>
            <person name="Tsao C.-C."/>
            <person name="Gorovsky M.A."/>
            <person name="Keeling P.J."/>
            <person name="Waller R.F."/>
            <person name="Patron N.J."/>
            <person name="Cherry J.M."/>
            <person name="Stover N.A."/>
            <person name="Krieger C.J."/>
            <person name="del Toro C."/>
            <person name="Ryder H.F."/>
            <person name="Williamson S.C."/>
            <person name="Barbeau R.A."/>
            <person name="Hamilton E.P."/>
            <person name="Orias E."/>
        </authorList>
    </citation>
    <scope>NUCLEOTIDE SEQUENCE [LARGE SCALE GENOMIC DNA]</scope>
    <source>
        <strain evidence="3">SB210</strain>
    </source>
</reference>
<sequence>MLYYSQLSTQHYILLLLFHHCYLLLDILHSFYQQNLNQVRINNILFYQKRFTFKVLGQRTKRVHHLENELTCHQIQILSNFAHKQLEDNLRPKGHSKEMIKLLAGILRYNRNLHTWILILVCNKFRFKRIKILQTIILPIFQNSNYCNELNQLVIQ</sequence>
<dbReference type="Proteomes" id="UP000009168">
    <property type="component" value="Unassembled WGS sequence"/>
</dbReference>
<protein>
    <submittedName>
        <fullName evidence="2">Transmembrane protein, putative</fullName>
    </submittedName>
</protein>
<keyword evidence="3" id="KW-1185">Reference proteome</keyword>
<evidence type="ECO:0000313" key="3">
    <source>
        <dbReference type="Proteomes" id="UP000009168"/>
    </source>
</evidence>
<name>W7XAT6_TETTS</name>
<keyword evidence="1 2" id="KW-0812">Transmembrane</keyword>
<accession>W7XAT6</accession>
<dbReference type="RefSeq" id="XP_012650975.1">
    <property type="nucleotide sequence ID" value="XM_012795521.1"/>
</dbReference>
<feature type="transmembrane region" description="Helical" evidence="1">
    <location>
        <begin position="12"/>
        <end position="32"/>
    </location>
</feature>
<dbReference type="InParanoid" id="W7XAT6"/>
<dbReference type="KEGG" id="tet:TTHERM_000059449"/>
<gene>
    <name evidence="2" type="ORF">TTHERM_000059449</name>
</gene>
<evidence type="ECO:0000256" key="1">
    <source>
        <dbReference type="SAM" id="Phobius"/>
    </source>
</evidence>